<dbReference type="EMBL" id="CACQ02006578">
    <property type="protein sequence ID" value="CCF44047.1"/>
    <property type="molecule type" value="Genomic_DNA"/>
</dbReference>
<accession>H1VUY8</accession>
<organism evidence="1 2">
    <name type="scientific">Colletotrichum higginsianum (strain IMI 349063)</name>
    <name type="common">Crucifer anthracnose fungus</name>
    <dbReference type="NCBI Taxonomy" id="759273"/>
    <lineage>
        <taxon>Eukaryota</taxon>
        <taxon>Fungi</taxon>
        <taxon>Dikarya</taxon>
        <taxon>Ascomycota</taxon>
        <taxon>Pezizomycotina</taxon>
        <taxon>Sordariomycetes</taxon>
        <taxon>Hypocreomycetidae</taxon>
        <taxon>Glomerellales</taxon>
        <taxon>Glomerellaceae</taxon>
        <taxon>Colletotrichum</taxon>
        <taxon>Colletotrichum destructivum species complex</taxon>
    </lineage>
</organism>
<sequence length="91" mass="10174">MPSAAAAMYRTKPAIWTRAWMSQEKRPGTILMAMEPIGKTMTKAIVPRIPWTLRVCMASWMLKPTMLLKLPPPNPLPPLPLPKPLPTFGIP</sequence>
<dbReference type="AlphaFoldDB" id="H1VUY8"/>
<dbReference type="HOGENOM" id="CLU_2426907_0_0_1"/>
<proteinExistence type="predicted"/>
<dbReference type="Proteomes" id="UP000007174">
    <property type="component" value="Unassembled WGS sequence"/>
</dbReference>
<gene>
    <name evidence="1" type="ORF">CH063_13575</name>
</gene>
<reference evidence="2" key="1">
    <citation type="journal article" date="2012" name="Nat. Genet.">
        <title>Lifestyle transitions in plant pathogenic Colletotrichum fungi deciphered by genome and transcriptome analyses.</title>
        <authorList>
            <person name="O'Connell R.J."/>
            <person name="Thon M.R."/>
            <person name="Hacquard S."/>
            <person name="Amyotte S.G."/>
            <person name="Kleemann J."/>
            <person name="Torres M.F."/>
            <person name="Damm U."/>
            <person name="Buiate E.A."/>
            <person name="Epstein L."/>
            <person name="Alkan N."/>
            <person name="Altmueller J."/>
            <person name="Alvarado-Balderrama L."/>
            <person name="Bauser C.A."/>
            <person name="Becker C."/>
            <person name="Birren B.W."/>
            <person name="Chen Z."/>
            <person name="Choi J."/>
            <person name="Crouch J.A."/>
            <person name="Duvick J.P."/>
            <person name="Farman M.A."/>
            <person name="Gan P."/>
            <person name="Heiman D."/>
            <person name="Henrissat B."/>
            <person name="Howard R.J."/>
            <person name="Kabbage M."/>
            <person name="Koch C."/>
            <person name="Kracher B."/>
            <person name="Kubo Y."/>
            <person name="Law A.D."/>
            <person name="Lebrun M.-H."/>
            <person name="Lee Y.-H."/>
            <person name="Miyara I."/>
            <person name="Moore N."/>
            <person name="Neumann U."/>
            <person name="Nordstroem K."/>
            <person name="Panaccione D.G."/>
            <person name="Panstruga R."/>
            <person name="Place M."/>
            <person name="Proctor R.H."/>
            <person name="Prusky D."/>
            <person name="Rech G."/>
            <person name="Reinhardt R."/>
            <person name="Rollins J.A."/>
            <person name="Rounsley S."/>
            <person name="Schardl C.L."/>
            <person name="Schwartz D.C."/>
            <person name="Shenoy N."/>
            <person name="Shirasu K."/>
            <person name="Sikhakolli U.R."/>
            <person name="Stueber K."/>
            <person name="Sukno S.A."/>
            <person name="Sweigard J.A."/>
            <person name="Takano Y."/>
            <person name="Takahara H."/>
            <person name="Trail F."/>
            <person name="van der Does H.C."/>
            <person name="Voll L.M."/>
            <person name="Will I."/>
            <person name="Young S."/>
            <person name="Zeng Q."/>
            <person name="Zhang J."/>
            <person name="Zhou S."/>
            <person name="Dickman M.B."/>
            <person name="Schulze-Lefert P."/>
            <person name="Ver Loren van Themaat E."/>
            <person name="Ma L.-J."/>
            <person name="Vaillancourt L.J."/>
        </authorList>
    </citation>
    <scope>NUCLEOTIDE SEQUENCE [LARGE SCALE GENOMIC DNA]</scope>
    <source>
        <strain evidence="2">IMI 349063</strain>
    </source>
</reference>
<protein>
    <submittedName>
        <fullName evidence="1">Uncharacterized protein</fullName>
    </submittedName>
</protein>
<evidence type="ECO:0000313" key="1">
    <source>
        <dbReference type="EMBL" id="CCF44047.1"/>
    </source>
</evidence>
<name>H1VUY8_COLHI</name>
<evidence type="ECO:0000313" key="2">
    <source>
        <dbReference type="Proteomes" id="UP000007174"/>
    </source>
</evidence>